<evidence type="ECO:0000256" key="1">
    <source>
        <dbReference type="ARBA" id="ARBA00004651"/>
    </source>
</evidence>
<reference evidence="7 8" key="1">
    <citation type="submission" date="2020-10" db="EMBL/GenBank/DDBJ databases">
        <title>Eggerthella sp. nov., isolated from human feces.</title>
        <authorList>
            <person name="Yajun G."/>
        </authorList>
    </citation>
    <scope>NUCLEOTIDE SEQUENCE [LARGE SCALE GENOMIC DNA]</scope>
    <source>
        <strain evidence="7 8">HF-1101</strain>
    </source>
</reference>
<protein>
    <submittedName>
        <fullName evidence="7">ABC transporter permease</fullName>
    </submittedName>
</protein>
<dbReference type="Proteomes" id="UP000478463">
    <property type="component" value="Chromosome"/>
</dbReference>
<keyword evidence="3" id="KW-0812">Transmembrane</keyword>
<accession>A0A6L7IWN9</accession>
<gene>
    <name evidence="7" type="ORF">GS424_003310</name>
</gene>
<dbReference type="GO" id="GO:0005886">
    <property type="term" value="C:plasma membrane"/>
    <property type="evidence" value="ECO:0007669"/>
    <property type="project" value="UniProtKB-SubCell"/>
</dbReference>
<evidence type="ECO:0000256" key="4">
    <source>
        <dbReference type="ARBA" id="ARBA00022989"/>
    </source>
</evidence>
<dbReference type="GO" id="GO:0140359">
    <property type="term" value="F:ABC-type transporter activity"/>
    <property type="evidence" value="ECO:0007669"/>
    <property type="project" value="InterPro"/>
</dbReference>
<dbReference type="Gene3D" id="3.40.1710.10">
    <property type="entry name" value="abc type-2 transporter like domain"/>
    <property type="match status" value="1"/>
</dbReference>
<evidence type="ECO:0000256" key="2">
    <source>
        <dbReference type="ARBA" id="ARBA00022475"/>
    </source>
</evidence>
<proteinExistence type="predicted"/>
<evidence type="ECO:0000256" key="5">
    <source>
        <dbReference type="ARBA" id="ARBA00023136"/>
    </source>
</evidence>
<name>A0A6L7IWN9_9ACTN</name>
<sequence length="412" mass="43727">MQVFRIAIKTVLRHPMYLLVYAGFLSLMGVFIASSLTFGGSNGNEFSPYETKFAVIDRDASAFSEGLTAYLRKQGTEVAVEDSPMALQDAVAKGQSSYTLIIPEGFGEAFAEAARAGDELPTMETVYSYYSTEGNLMDQVVNEYLGIARAYAGLEGAASLDDIVQHTDEIMAEAAEADSVQVGGTSSEAQRFVFFLQWGTYTLFASIIVCVGVLMTTLNRTDLRRRNLVSPLPSLSYGLQVAAGSLLVMVAVWLWTICLGLTVFHEAVSMISGTGLALMIAASFAFATIPLSVGYLLGQLGVGEFASNALGNILGMVISFLGGAWIAFDLLDPAVQTVAHFLPAYWYTNALQSAADLTVASSDTVLPILANIGVMLLFTVAIFAVALVVGRLRVQSAEAGGNAGAARATTRA</sequence>
<dbReference type="KEGG" id="egd:GS424_003310"/>
<keyword evidence="5" id="KW-0472">Membrane</keyword>
<feature type="domain" description="ABC-2 type transporter transmembrane" evidence="6">
    <location>
        <begin position="28"/>
        <end position="387"/>
    </location>
</feature>
<dbReference type="InterPro" id="IPR013525">
    <property type="entry name" value="ABC2_TM"/>
</dbReference>
<keyword evidence="2" id="KW-1003">Cell membrane</keyword>
<evidence type="ECO:0000313" key="7">
    <source>
        <dbReference type="EMBL" id="QOS68902.1"/>
    </source>
</evidence>
<evidence type="ECO:0000256" key="3">
    <source>
        <dbReference type="ARBA" id="ARBA00022692"/>
    </source>
</evidence>
<dbReference type="AlphaFoldDB" id="A0A6L7IWN9"/>
<evidence type="ECO:0000259" key="6">
    <source>
        <dbReference type="Pfam" id="PF12698"/>
    </source>
</evidence>
<dbReference type="InterPro" id="IPR051449">
    <property type="entry name" value="ABC-2_transporter_component"/>
</dbReference>
<dbReference type="RefSeq" id="WP_160943522.1">
    <property type="nucleotide sequence ID" value="NZ_CP063310.1"/>
</dbReference>
<keyword evidence="4" id="KW-1133">Transmembrane helix</keyword>
<dbReference type="EMBL" id="CP063310">
    <property type="protein sequence ID" value="QOS68902.1"/>
    <property type="molecule type" value="Genomic_DNA"/>
</dbReference>
<dbReference type="PANTHER" id="PTHR30294">
    <property type="entry name" value="MEMBRANE COMPONENT OF ABC TRANSPORTER YHHJ-RELATED"/>
    <property type="match status" value="1"/>
</dbReference>
<dbReference type="Pfam" id="PF12698">
    <property type="entry name" value="ABC2_membrane_3"/>
    <property type="match status" value="1"/>
</dbReference>
<organism evidence="7 8">
    <name type="scientific">Eggerthella guodeyinii</name>
    <dbReference type="NCBI Taxonomy" id="2690837"/>
    <lineage>
        <taxon>Bacteria</taxon>
        <taxon>Bacillati</taxon>
        <taxon>Actinomycetota</taxon>
        <taxon>Coriobacteriia</taxon>
        <taxon>Eggerthellales</taxon>
        <taxon>Eggerthellaceae</taxon>
        <taxon>Eggerthella</taxon>
    </lineage>
</organism>
<comment type="subcellular location">
    <subcellularLocation>
        <location evidence="1">Cell membrane</location>
        <topology evidence="1">Multi-pass membrane protein</topology>
    </subcellularLocation>
</comment>
<evidence type="ECO:0000313" key="8">
    <source>
        <dbReference type="Proteomes" id="UP000478463"/>
    </source>
</evidence>
<dbReference type="PANTHER" id="PTHR30294:SF29">
    <property type="entry name" value="MULTIDRUG ABC TRANSPORTER PERMEASE YBHS-RELATED"/>
    <property type="match status" value="1"/>
</dbReference>